<dbReference type="EMBL" id="VSRR010000594">
    <property type="protein sequence ID" value="MPC17487.1"/>
    <property type="molecule type" value="Genomic_DNA"/>
</dbReference>
<sequence>MVVVVVMVVAVTPAASVRMHRPLSSVVVWLSPRSGVFTLTLVWDVGWGGEATSRCSSRCCLDA</sequence>
<comment type="caution">
    <text evidence="2">The sequence shown here is derived from an EMBL/GenBank/DDBJ whole genome shotgun (WGS) entry which is preliminary data.</text>
</comment>
<dbReference type="AlphaFoldDB" id="A0A5B7D8D8"/>
<feature type="signal peptide" evidence="1">
    <location>
        <begin position="1"/>
        <end position="16"/>
    </location>
</feature>
<name>A0A5B7D8D8_PORTR</name>
<evidence type="ECO:0008006" key="4">
    <source>
        <dbReference type="Google" id="ProtNLM"/>
    </source>
</evidence>
<dbReference type="Proteomes" id="UP000324222">
    <property type="component" value="Unassembled WGS sequence"/>
</dbReference>
<protein>
    <recommendedName>
        <fullName evidence="4">Secreted peptide</fullName>
    </recommendedName>
</protein>
<accession>A0A5B7D8D8</accession>
<organism evidence="2 3">
    <name type="scientific">Portunus trituberculatus</name>
    <name type="common">Swimming crab</name>
    <name type="synonym">Neptunus trituberculatus</name>
    <dbReference type="NCBI Taxonomy" id="210409"/>
    <lineage>
        <taxon>Eukaryota</taxon>
        <taxon>Metazoa</taxon>
        <taxon>Ecdysozoa</taxon>
        <taxon>Arthropoda</taxon>
        <taxon>Crustacea</taxon>
        <taxon>Multicrustacea</taxon>
        <taxon>Malacostraca</taxon>
        <taxon>Eumalacostraca</taxon>
        <taxon>Eucarida</taxon>
        <taxon>Decapoda</taxon>
        <taxon>Pleocyemata</taxon>
        <taxon>Brachyura</taxon>
        <taxon>Eubrachyura</taxon>
        <taxon>Portunoidea</taxon>
        <taxon>Portunidae</taxon>
        <taxon>Portuninae</taxon>
        <taxon>Portunus</taxon>
    </lineage>
</organism>
<feature type="chain" id="PRO_5023050912" description="Secreted peptide" evidence="1">
    <location>
        <begin position="17"/>
        <end position="63"/>
    </location>
</feature>
<gene>
    <name evidence="2" type="ORF">E2C01_010346</name>
</gene>
<proteinExistence type="predicted"/>
<keyword evidence="3" id="KW-1185">Reference proteome</keyword>
<reference evidence="2 3" key="1">
    <citation type="submission" date="2019-05" db="EMBL/GenBank/DDBJ databases">
        <title>Another draft genome of Portunus trituberculatus and its Hox gene families provides insights of decapod evolution.</title>
        <authorList>
            <person name="Jeong J.-H."/>
            <person name="Song I."/>
            <person name="Kim S."/>
            <person name="Choi T."/>
            <person name="Kim D."/>
            <person name="Ryu S."/>
            <person name="Kim W."/>
        </authorList>
    </citation>
    <scope>NUCLEOTIDE SEQUENCE [LARGE SCALE GENOMIC DNA]</scope>
    <source>
        <tissue evidence="2">Muscle</tissue>
    </source>
</reference>
<keyword evidence="1" id="KW-0732">Signal</keyword>
<evidence type="ECO:0000256" key="1">
    <source>
        <dbReference type="SAM" id="SignalP"/>
    </source>
</evidence>
<evidence type="ECO:0000313" key="3">
    <source>
        <dbReference type="Proteomes" id="UP000324222"/>
    </source>
</evidence>
<evidence type="ECO:0000313" key="2">
    <source>
        <dbReference type="EMBL" id="MPC17487.1"/>
    </source>
</evidence>